<feature type="signal peptide" evidence="1">
    <location>
        <begin position="1"/>
        <end position="16"/>
    </location>
</feature>
<feature type="chain" id="PRO_5038650823" evidence="1">
    <location>
        <begin position="17"/>
        <end position="326"/>
    </location>
</feature>
<name>A0A9D9NEX0_9BACT</name>
<organism evidence="2 3">
    <name type="scientific">Candidatus Cryptobacteroides faecavium</name>
    <dbReference type="NCBI Taxonomy" id="2840762"/>
    <lineage>
        <taxon>Bacteria</taxon>
        <taxon>Pseudomonadati</taxon>
        <taxon>Bacteroidota</taxon>
        <taxon>Bacteroidia</taxon>
        <taxon>Bacteroidales</taxon>
        <taxon>Candidatus Cryptobacteroides</taxon>
    </lineage>
</organism>
<reference evidence="2" key="1">
    <citation type="submission" date="2020-10" db="EMBL/GenBank/DDBJ databases">
        <authorList>
            <person name="Gilroy R."/>
        </authorList>
    </citation>
    <scope>NUCLEOTIDE SEQUENCE</scope>
    <source>
        <strain evidence="2">B2-22910</strain>
    </source>
</reference>
<evidence type="ECO:0000313" key="2">
    <source>
        <dbReference type="EMBL" id="MBO8471076.1"/>
    </source>
</evidence>
<comment type="caution">
    <text evidence="2">The sequence shown here is derived from an EMBL/GenBank/DDBJ whole genome shotgun (WGS) entry which is preliminary data.</text>
</comment>
<evidence type="ECO:0000313" key="3">
    <source>
        <dbReference type="Proteomes" id="UP000823603"/>
    </source>
</evidence>
<gene>
    <name evidence="2" type="ORF">IAB82_04690</name>
</gene>
<dbReference type="EMBL" id="JADIMB010000067">
    <property type="protein sequence ID" value="MBO8471076.1"/>
    <property type="molecule type" value="Genomic_DNA"/>
</dbReference>
<dbReference type="PROSITE" id="PS51257">
    <property type="entry name" value="PROKAR_LIPOPROTEIN"/>
    <property type="match status" value="1"/>
</dbReference>
<dbReference type="Proteomes" id="UP000823603">
    <property type="component" value="Unassembled WGS sequence"/>
</dbReference>
<dbReference type="Pfam" id="PF13149">
    <property type="entry name" value="Mfa_like_1"/>
    <property type="match status" value="1"/>
</dbReference>
<protein>
    <submittedName>
        <fullName evidence="2">Fimbrillin family protein</fullName>
    </submittedName>
</protein>
<evidence type="ECO:0000256" key="1">
    <source>
        <dbReference type="SAM" id="SignalP"/>
    </source>
</evidence>
<dbReference type="InterPro" id="IPR025049">
    <property type="entry name" value="Mfa-like_1"/>
</dbReference>
<keyword evidence="1" id="KW-0732">Signal</keyword>
<proteinExistence type="predicted"/>
<dbReference type="CDD" id="cd13120">
    <property type="entry name" value="BF2867_like_N"/>
    <property type="match status" value="1"/>
</dbReference>
<accession>A0A9D9NEX0</accession>
<dbReference type="AlphaFoldDB" id="A0A9D9NEX0"/>
<reference evidence="2" key="2">
    <citation type="journal article" date="2021" name="PeerJ">
        <title>Extensive microbial diversity within the chicken gut microbiome revealed by metagenomics and culture.</title>
        <authorList>
            <person name="Gilroy R."/>
            <person name="Ravi A."/>
            <person name="Getino M."/>
            <person name="Pursley I."/>
            <person name="Horton D.L."/>
            <person name="Alikhan N.F."/>
            <person name="Baker D."/>
            <person name="Gharbi K."/>
            <person name="Hall N."/>
            <person name="Watson M."/>
            <person name="Adriaenssens E.M."/>
            <person name="Foster-Nyarko E."/>
            <person name="Jarju S."/>
            <person name="Secka A."/>
            <person name="Antonio M."/>
            <person name="Oren A."/>
            <person name="Chaudhuri R.R."/>
            <person name="La Ragione R."/>
            <person name="Hildebrand F."/>
            <person name="Pallen M.J."/>
        </authorList>
    </citation>
    <scope>NUCLEOTIDE SEQUENCE</scope>
    <source>
        <strain evidence="2">B2-22910</strain>
    </source>
</reference>
<sequence>MKRIYLFAAVTAIALAACTKTETTGVSEGNLIKFDNAFVGNVTKVDVSGTKLSAFWVYGQYENSGNYVTVFNNTKVSGSTADGSSIWTPEETAYWINGKNYVFAAYSDGNNILNSGVLFTPAEKKLSISNYTVGDKDLVAATAIADNVTASTQTSVSLSFKHLLSKVRFTFTTSMADSYTMAVEGLTFSAVKTSCSVDFTDNQVGDWSGDTGDYSYDSISDFASETDAFVEEYVIPQNNKTLKASFTVIVLDESGEIARKNFSDISLAYSGSESGTTQNTWTPGFSYNYTAEINLDNIIDDAKPITFTVTSVPDFNPATDTPLTIE</sequence>